<dbReference type="PANTHER" id="PTHR47887">
    <property type="entry name" value="CYSTATIN-LIKE 1"/>
    <property type="match status" value="1"/>
</dbReference>
<gene>
    <name evidence="1" type="primary">CSTL1</name>
</gene>
<reference evidence="1" key="1">
    <citation type="submission" date="2025-08" db="UniProtKB">
        <authorList>
            <consortium name="Ensembl"/>
        </authorList>
    </citation>
    <scope>IDENTIFICATION</scope>
</reference>
<dbReference type="InterPro" id="IPR046350">
    <property type="entry name" value="Cystatin_sf"/>
</dbReference>
<name>A0A2K5C1X1_AOTNA</name>
<proteinExistence type="predicted"/>
<evidence type="ECO:0000313" key="2">
    <source>
        <dbReference type="Proteomes" id="UP000233020"/>
    </source>
</evidence>
<dbReference type="SUPFAM" id="SSF54403">
    <property type="entry name" value="Cystatin/monellin"/>
    <property type="match status" value="1"/>
</dbReference>
<sequence length="37" mass="4415">MKSTLNFFIQSYNNASNGTYSYRVQKLIRSQMQRVHC</sequence>
<dbReference type="AlphaFoldDB" id="A0A2K5C1X1"/>
<dbReference type="GeneTree" id="ENSGT00900000141212"/>
<keyword evidence="2" id="KW-1185">Reference proteome</keyword>
<evidence type="ECO:0000313" key="1">
    <source>
        <dbReference type="Ensembl" id="ENSANAP00000002664.1"/>
    </source>
</evidence>
<dbReference type="PANTHER" id="PTHR47887:SF1">
    <property type="entry name" value="CYSTATIN-LIKE 1"/>
    <property type="match status" value="1"/>
</dbReference>
<dbReference type="Proteomes" id="UP000233020">
    <property type="component" value="Unplaced"/>
</dbReference>
<accession>A0A2K5C1X1</accession>
<reference evidence="1" key="2">
    <citation type="submission" date="2025-09" db="UniProtKB">
        <authorList>
            <consortium name="Ensembl"/>
        </authorList>
    </citation>
    <scope>IDENTIFICATION</scope>
</reference>
<organism evidence="1 2">
    <name type="scientific">Aotus nancymaae</name>
    <name type="common">Ma's night monkey</name>
    <dbReference type="NCBI Taxonomy" id="37293"/>
    <lineage>
        <taxon>Eukaryota</taxon>
        <taxon>Metazoa</taxon>
        <taxon>Chordata</taxon>
        <taxon>Craniata</taxon>
        <taxon>Vertebrata</taxon>
        <taxon>Euteleostomi</taxon>
        <taxon>Mammalia</taxon>
        <taxon>Eutheria</taxon>
        <taxon>Euarchontoglires</taxon>
        <taxon>Primates</taxon>
        <taxon>Haplorrhini</taxon>
        <taxon>Platyrrhini</taxon>
        <taxon>Aotidae</taxon>
        <taxon>Aotus</taxon>
    </lineage>
</organism>
<protein>
    <submittedName>
        <fullName evidence="1">Cystatin like 1</fullName>
    </submittedName>
</protein>
<dbReference type="Ensembl" id="ENSANAT00000020043.1">
    <property type="protein sequence ID" value="ENSANAP00000002664.1"/>
    <property type="gene ID" value="ENSANAG00000018941.1"/>
</dbReference>
<dbReference type="InterPro" id="IPR042921">
    <property type="entry name" value="CSTL1"/>
</dbReference>